<dbReference type="GO" id="GO:0005634">
    <property type="term" value="C:nucleus"/>
    <property type="evidence" value="ECO:0007669"/>
    <property type="project" value="UniProtKB-SubCell"/>
</dbReference>
<feature type="non-terminal residue" evidence="9">
    <location>
        <position position="1"/>
    </location>
</feature>
<dbReference type="InterPro" id="IPR045249">
    <property type="entry name" value="HARBI1-like"/>
</dbReference>
<organism evidence="9 10">
    <name type="scientific">Aphis craccivora</name>
    <name type="common">Cowpea aphid</name>
    <dbReference type="NCBI Taxonomy" id="307492"/>
    <lineage>
        <taxon>Eukaryota</taxon>
        <taxon>Metazoa</taxon>
        <taxon>Ecdysozoa</taxon>
        <taxon>Arthropoda</taxon>
        <taxon>Hexapoda</taxon>
        <taxon>Insecta</taxon>
        <taxon>Pterygota</taxon>
        <taxon>Neoptera</taxon>
        <taxon>Paraneoptera</taxon>
        <taxon>Hemiptera</taxon>
        <taxon>Sternorrhyncha</taxon>
        <taxon>Aphidomorpha</taxon>
        <taxon>Aphidoidea</taxon>
        <taxon>Aphididae</taxon>
        <taxon>Aphidini</taxon>
        <taxon>Aphis</taxon>
        <taxon>Aphis</taxon>
    </lineage>
</organism>
<dbReference type="Pfam" id="PF13359">
    <property type="entry name" value="DDE_Tnp_4"/>
    <property type="match status" value="1"/>
</dbReference>
<evidence type="ECO:0000313" key="9">
    <source>
        <dbReference type="EMBL" id="KAF0717220.1"/>
    </source>
</evidence>
<evidence type="ECO:0000256" key="3">
    <source>
        <dbReference type="ARBA" id="ARBA00006958"/>
    </source>
</evidence>
<dbReference type="GO" id="GO:0016787">
    <property type="term" value="F:hydrolase activity"/>
    <property type="evidence" value="ECO:0007669"/>
    <property type="project" value="UniProtKB-KW"/>
</dbReference>
<protein>
    <submittedName>
        <fullName evidence="9">Protein ANTAGONIST OF LIKE HETEROCHROMATIN PROTEIN 1-like</fullName>
    </submittedName>
</protein>
<reference evidence="9 10" key="1">
    <citation type="submission" date="2019-08" db="EMBL/GenBank/DDBJ databases">
        <title>Whole genome of Aphis craccivora.</title>
        <authorList>
            <person name="Voronova N.V."/>
            <person name="Shulinski R.S."/>
            <person name="Bandarenka Y.V."/>
            <person name="Zhorov D.G."/>
            <person name="Warner D."/>
        </authorList>
    </citation>
    <scope>NUCLEOTIDE SEQUENCE [LARGE SCALE GENOMIC DNA]</scope>
    <source>
        <strain evidence="9">180601</strain>
        <tissue evidence="9">Whole Body</tissue>
    </source>
</reference>
<evidence type="ECO:0000259" key="8">
    <source>
        <dbReference type="Pfam" id="PF13359"/>
    </source>
</evidence>
<name>A0A6G0W1B5_APHCR</name>
<comment type="subcellular location">
    <subcellularLocation>
        <location evidence="2">Nucleus</location>
    </subcellularLocation>
</comment>
<dbReference type="EMBL" id="VUJU01009851">
    <property type="protein sequence ID" value="KAF0717220.1"/>
    <property type="molecule type" value="Genomic_DNA"/>
</dbReference>
<proteinExistence type="inferred from homology"/>
<dbReference type="PANTHER" id="PTHR22930:SF269">
    <property type="entry name" value="NUCLEASE HARBI1-LIKE PROTEIN"/>
    <property type="match status" value="1"/>
</dbReference>
<dbReference type="OrthoDB" id="6587828at2759"/>
<dbReference type="GO" id="GO:0004518">
    <property type="term" value="F:nuclease activity"/>
    <property type="evidence" value="ECO:0007669"/>
    <property type="project" value="UniProtKB-KW"/>
</dbReference>
<dbReference type="PANTHER" id="PTHR22930">
    <property type="match status" value="1"/>
</dbReference>
<keyword evidence="10" id="KW-1185">Reference proteome</keyword>
<comment type="similarity">
    <text evidence="3">Belongs to the HARBI1 family.</text>
</comment>
<evidence type="ECO:0000256" key="1">
    <source>
        <dbReference type="ARBA" id="ARBA00001968"/>
    </source>
</evidence>
<dbReference type="GO" id="GO:0046872">
    <property type="term" value="F:metal ion binding"/>
    <property type="evidence" value="ECO:0007669"/>
    <property type="project" value="UniProtKB-KW"/>
</dbReference>
<feature type="domain" description="DDE Tnp4" evidence="8">
    <location>
        <begin position="184"/>
        <end position="350"/>
    </location>
</feature>
<keyword evidence="5" id="KW-0479">Metal-binding</keyword>
<evidence type="ECO:0000256" key="6">
    <source>
        <dbReference type="ARBA" id="ARBA00022801"/>
    </source>
</evidence>
<accession>A0A6G0W1B5</accession>
<sequence length="418" mass="47910">AMEEIIANNNKIILLLLEEEEEEEEDNRYNPLLTSKKRSSINKLFKTRVDEGFFEVLIKGHLNDNKKKFRDFFRLNYDQFIYILSLIKDDISLPPSNRVKKPITPDEKLAVTLRYLATGESFRSLSFAFRISHSYISLIIKITLSALKKHLTPIFLPDITTVDFNVKASEFWTKWNFPNCILAIDGKHVRVRSPNNSGSLFFNYKDYFSIVLLAMIDANYKFIAIDVGSFGKEGDSGIFLKSTIGKKILDGSFGFLEAKQLPGSTKVLPHVIVGDEAFRLHTNIMKPYTKKASRDDKSKSIFNYRLSRARRVTENAFGLLSQVFRVFYQPINIEPSTCDDLIIVACCLHNLLRNAYLEENGRAFQEYDSNEPIPTNNMIQIARGGGFTNAEGFAVRDSYKDFFNHEGAVSWQKNRLVI</sequence>
<keyword evidence="6" id="KW-0378">Hydrolase</keyword>
<evidence type="ECO:0000256" key="7">
    <source>
        <dbReference type="ARBA" id="ARBA00023242"/>
    </source>
</evidence>
<comment type="caution">
    <text evidence="9">The sequence shown here is derived from an EMBL/GenBank/DDBJ whole genome shotgun (WGS) entry which is preliminary data.</text>
</comment>
<dbReference type="Proteomes" id="UP000478052">
    <property type="component" value="Unassembled WGS sequence"/>
</dbReference>
<gene>
    <name evidence="9" type="ORF">FWK35_00030446</name>
</gene>
<dbReference type="InterPro" id="IPR027806">
    <property type="entry name" value="HARBI1_dom"/>
</dbReference>
<evidence type="ECO:0000256" key="4">
    <source>
        <dbReference type="ARBA" id="ARBA00022722"/>
    </source>
</evidence>
<evidence type="ECO:0000256" key="2">
    <source>
        <dbReference type="ARBA" id="ARBA00004123"/>
    </source>
</evidence>
<comment type="cofactor">
    <cofactor evidence="1">
        <name>a divalent metal cation</name>
        <dbReference type="ChEBI" id="CHEBI:60240"/>
    </cofactor>
</comment>
<dbReference type="AlphaFoldDB" id="A0A6G0W1B5"/>
<evidence type="ECO:0000313" key="10">
    <source>
        <dbReference type="Proteomes" id="UP000478052"/>
    </source>
</evidence>
<evidence type="ECO:0000256" key="5">
    <source>
        <dbReference type="ARBA" id="ARBA00022723"/>
    </source>
</evidence>
<keyword evidence="7" id="KW-0539">Nucleus</keyword>
<keyword evidence="4" id="KW-0540">Nuclease</keyword>